<dbReference type="InterPro" id="IPR023867">
    <property type="entry name" value="Sulphatase_maturase_rSAM"/>
</dbReference>
<reference evidence="9 10" key="1">
    <citation type="submission" date="2019-04" db="EMBL/GenBank/DDBJ databases">
        <title>Genome of a novel bacterium Candidatus Jettenia ecosi reconstructed from metagenome of an anammox bioreactor.</title>
        <authorList>
            <person name="Mardanov A.V."/>
            <person name="Beletsky A.V."/>
            <person name="Ravin N.V."/>
            <person name="Botchkova E.A."/>
            <person name="Litti Y.V."/>
            <person name="Nozhevnikova A.N."/>
        </authorList>
    </citation>
    <scope>NUCLEOTIDE SEQUENCE [LARGE SCALE GENOMIC DNA]</scope>
    <source>
        <strain evidence="9">J2</strain>
    </source>
</reference>
<evidence type="ECO:0000256" key="6">
    <source>
        <dbReference type="ARBA" id="ARBA00023601"/>
    </source>
</evidence>
<evidence type="ECO:0000313" key="9">
    <source>
        <dbReference type="EMBL" id="TLD42019.1"/>
    </source>
</evidence>
<dbReference type="PANTHER" id="PTHR43273">
    <property type="entry name" value="ANAEROBIC SULFATASE-MATURATING ENZYME HOMOLOG ASLB-RELATED"/>
    <property type="match status" value="1"/>
</dbReference>
<keyword evidence="5" id="KW-0411">Iron-sulfur</keyword>
<feature type="domain" description="4Fe4S-binding SPASM" evidence="8">
    <location>
        <begin position="23"/>
        <end position="87"/>
    </location>
</feature>
<gene>
    <name evidence="9" type="ORF">JETT_1728</name>
</gene>
<dbReference type="Proteomes" id="UP000319783">
    <property type="component" value="Unassembled WGS sequence"/>
</dbReference>
<dbReference type="GO" id="GO:0016491">
    <property type="term" value="F:oxidoreductase activity"/>
    <property type="evidence" value="ECO:0007669"/>
    <property type="project" value="InterPro"/>
</dbReference>
<comment type="similarity">
    <text evidence="6">Belongs to the radical SAM superfamily. Anaerobic sulfatase-maturating enzyme family.</text>
</comment>
<dbReference type="AlphaFoldDB" id="A0A533QC58"/>
<dbReference type="GO" id="GO:0046872">
    <property type="term" value="F:metal ion binding"/>
    <property type="evidence" value="ECO:0007669"/>
    <property type="project" value="UniProtKB-KW"/>
</dbReference>
<evidence type="ECO:0000256" key="1">
    <source>
        <dbReference type="ARBA" id="ARBA00001966"/>
    </source>
</evidence>
<name>A0A533QC58_9BACT</name>
<protein>
    <submittedName>
        <fullName evidence="9">Uncharacterized protein</fullName>
    </submittedName>
</protein>
<evidence type="ECO:0000256" key="4">
    <source>
        <dbReference type="ARBA" id="ARBA00023004"/>
    </source>
</evidence>
<dbReference type="InterPro" id="IPR013785">
    <property type="entry name" value="Aldolase_TIM"/>
</dbReference>
<dbReference type="SFLD" id="SFLDS00029">
    <property type="entry name" value="Radical_SAM"/>
    <property type="match status" value="1"/>
</dbReference>
<evidence type="ECO:0000259" key="7">
    <source>
        <dbReference type="Pfam" id="PF04055"/>
    </source>
</evidence>
<dbReference type="InterPro" id="IPR058240">
    <property type="entry name" value="rSAM_sf"/>
</dbReference>
<evidence type="ECO:0000256" key="2">
    <source>
        <dbReference type="ARBA" id="ARBA00022691"/>
    </source>
</evidence>
<organism evidence="9 10">
    <name type="scientific">Candidatus Jettenia ecosi</name>
    <dbReference type="NCBI Taxonomy" id="2494326"/>
    <lineage>
        <taxon>Bacteria</taxon>
        <taxon>Pseudomonadati</taxon>
        <taxon>Planctomycetota</taxon>
        <taxon>Candidatus Brocadiia</taxon>
        <taxon>Candidatus Brocadiales</taxon>
        <taxon>Candidatus Brocadiaceae</taxon>
        <taxon>Candidatus Jettenia</taxon>
    </lineage>
</organism>
<proteinExistence type="inferred from homology"/>
<evidence type="ECO:0000259" key="8">
    <source>
        <dbReference type="Pfam" id="PF13186"/>
    </source>
</evidence>
<keyword evidence="2" id="KW-0949">S-adenosyl-L-methionine</keyword>
<accession>A0A533QC58</accession>
<dbReference type="InterPro" id="IPR023885">
    <property type="entry name" value="4Fe4S-binding_SPASM_dom"/>
</dbReference>
<dbReference type="Pfam" id="PF13186">
    <property type="entry name" value="SPASM"/>
    <property type="match status" value="1"/>
</dbReference>
<dbReference type="NCBIfam" id="NF033640">
    <property type="entry name" value="N_Twi_rSAM"/>
    <property type="match status" value="1"/>
</dbReference>
<evidence type="ECO:0000256" key="3">
    <source>
        <dbReference type="ARBA" id="ARBA00022723"/>
    </source>
</evidence>
<dbReference type="GO" id="GO:0051536">
    <property type="term" value="F:iron-sulfur cluster binding"/>
    <property type="evidence" value="ECO:0007669"/>
    <property type="project" value="UniProtKB-KW"/>
</dbReference>
<sequence>MKMEKSLKEYLIDFYLHKSDVFCIMPWVHMHSWPDGRILPCCYAKCDQPIGYLNNGLKVVWNNDAYKIFRQKMLKNIPIPEYCYKCYDYDKSGNFSYRRYANKKFGKHLYEALDKTDADGTYNEFTLRYLDFRFSNLCNHRCRSCGHGLSSNWYDEHVKIHGDPGLPKVINSNNQAYLKEVLEILPSVEAVYFAGGEPLIQEEHYLILSKLREIGKTDVDLSYNTNLSSLGIKNYDVFDLWRGFKSLRIGASLDGSEGRGELLRKGQSWEVIVRNRKKLMESPPEVGYFEFGVSATVGAMNVLHIPDFHREWIDAGLIPPNAFLINPIMDPNFLRVNILPREYKDQVEKKYKTFMRECLSGYTETYQEYEAFLRLMWEHDLQEYLPTYFWWMKTLDESRDENFVQVFPEWKELFLKYDK</sequence>
<keyword evidence="4" id="KW-0408">Iron</keyword>
<dbReference type="SUPFAM" id="SSF102114">
    <property type="entry name" value="Radical SAM enzymes"/>
    <property type="match status" value="2"/>
</dbReference>
<dbReference type="PANTHER" id="PTHR43273:SF3">
    <property type="entry name" value="ANAEROBIC SULFATASE-MATURATING ENZYME HOMOLOG ASLB-RELATED"/>
    <property type="match status" value="1"/>
</dbReference>
<evidence type="ECO:0000313" key="10">
    <source>
        <dbReference type="Proteomes" id="UP000319783"/>
    </source>
</evidence>
<dbReference type="InterPro" id="IPR007197">
    <property type="entry name" value="rSAM"/>
</dbReference>
<keyword evidence="3" id="KW-0479">Metal-binding</keyword>
<evidence type="ECO:0000256" key="5">
    <source>
        <dbReference type="ARBA" id="ARBA00023014"/>
    </source>
</evidence>
<dbReference type="Pfam" id="PF04055">
    <property type="entry name" value="Radical_SAM"/>
    <property type="match status" value="1"/>
</dbReference>
<dbReference type="CDD" id="cd21109">
    <property type="entry name" value="SPASM"/>
    <property type="match status" value="1"/>
</dbReference>
<dbReference type="EMBL" id="SULG01000030">
    <property type="protein sequence ID" value="TLD42019.1"/>
    <property type="molecule type" value="Genomic_DNA"/>
</dbReference>
<comment type="cofactor">
    <cofactor evidence="1">
        <name>[4Fe-4S] cluster</name>
        <dbReference type="ChEBI" id="CHEBI:49883"/>
    </cofactor>
</comment>
<feature type="domain" description="Radical SAM core" evidence="7">
    <location>
        <begin position="134"/>
        <end position="281"/>
    </location>
</feature>
<comment type="caution">
    <text evidence="9">The sequence shown here is derived from an EMBL/GenBank/DDBJ whole genome shotgun (WGS) entry which is preliminary data.</text>
</comment>
<dbReference type="Gene3D" id="3.20.20.70">
    <property type="entry name" value="Aldolase class I"/>
    <property type="match status" value="2"/>
</dbReference>